<evidence type="ECO:0000313" key="3">
    <source>
        <dbReference type="Proteomes" id="UP001632038"/>
    </source>
</evidence>
<keyword evidence="1" id="KW-0812">Transmembrane</keyword>
<reference evidence="3" key="1">
    <citation type="journal article" date="2024" name="IScience">
        <title>Strigolactones Initiate the Formation of Haustorium-like Structures in Castilleja.</title>
        <authorList>
            <person name="Buerger M."/>
            <person name="Peterson D."/>
            <person name="Chory J."/>
        </authorList>
    </citation>
    <scope>NUCLEOTIDE SEQUENCE [LARGE SCALE GENOMIC DNA]</scope>
</reference>
<organism evidence="2 3">
    <name type="scientific">Castilleja foliolosa</name>
    <dbReference type="NCBI Taxonomy" id="1961234"/>
    <lineage>
        <taxon>Eukaryota</taxon>
        <taxon>Viridiplantae</taxon>
        <taxon>Streptophyta</taxon>
        <taxon>Embryophyta</taxon>
        <taxon>Tracheophyta</taxon>
        <taxon>Spermatophyta</taxon>
        <taxon>Magnoliopsida</taxon>
        <taxon>eudicotyledons</taxon>
        <taxon>Gunneridae</taxon>
        <taxon>Pentapetalae</taxon>
        <taxon>asterids</taxon>
        <taxon>lamiids</taxon>
        <taxon>Lamiales</taxon>
        <taxon>Orobanchaceae</taxon>
        <taxon>Pedicularideae</taxon>
        <taxon>Castillejinae</taxon>
        <taxon>Castilleja</taxon>
    </lineage>
</organism>
<feature type="transmembrane region" description="Helical" evidence="1">
    <location>
        <begin position="6"/>
        <end position="23"/>
    </location>
</feature>
<sequence>MSYNNYLISILIITSYLLNQIAFSRKNDTELGFICLSSNKTFTNSYNKSREVGFVR</sequence>
<evidence type="ECO:0000256" key="1">
    <source>
        <dbReference type="SAM" id="Phobius"/>
    </source>
</evidence>
<dbReference type="EMBL" id="JAVIJP010000040">
    <property type="protein sequence ID" value="KAL3626974.1"/>
    <property type="molecule type" value="Genomic_DNA"/>
</dbReference>
<gene>
    <name evidence="2" type="ORF">CASFOL_029187</name>
</gene>
<proteinExistence type="predicted"/>
<evidence type="ECO:0000313" key="2">
    <source>
        <dbReference type="EMBL" id="KAL3626974.1"/>
    </source>
</evidence>
<protein>
    <submittedName>
        <fullName evidence="2">Uncharacterized protein</fullName>
    </submittedName>
</protein>
<keyword evidence="1" id="KW-1133">Transmembrane helix</keyword>
<dbReference type="Proteomes" id="UP001632038">
    <property type="component" value="Unassembled WGS sequence"/>
</dbReference>
<keyword evidence="3" id="KW-1185">Reference proteome</keyword>
<comment type="caution">
    <text evidence="2">The sequence shown here is derived from an EMBL/GenBank/DDBJ whole genome shotgun (WGS) entry which is preliminary data.</text>
</comment>
<dbReference type="AlphaFoldDB" id="A0ABD3CC96"/>
<name>A0ABD3CC96_9LAMI</name>
<keyword evidence="1" id="KW-0472">Membrane</keyword>
<accession>A0ABD3CC96</accession>